<accession>A0A6J4R6T9</accession>
<dbReference type="SUPFAM" id="SSF53335">
    <property type="entry name" value="S-adenosyl-L-methionine-dependent methyltransferases"/>
    <property type="match status" value="1"/>
</dbReference>
<dbReference type="AlphaFoldDB" id="A0A6J4R6T9"/>
<dbReference type="Gene3D" id="3.40.50.150">
    <property type="entry name" value="Vaccinia Virus protein VP39"/>
    <property type="match status" value="1"/>
</dbReference>
<name>A0A6J4R6T9_9ACTN</name>
<sequence length="231" mass="25127">MDTPRDDDRTLLTPAGDVPLQEYHLRAAGRAWAILHTGAVLTRDDESHFLGELADRLPYGVALWPATIALAHEILARAGAFDGKRVLELGAGTGLPGIVAASLGGRVVQTDRNKLALEICQRNGARNGARAIEHRLADWAEWDDTERYDWIIGSDILYGEAAHPALRRIFAANLAPGGRILLADPFRAASFRLLEALEAEGWALVVGKWNIGEDAAMRPIGLFELAPSRRA</sequence>
<evidence type="ECO:0000313" key="1">
    <source>
        <dbReference type="EMBL" id="CAA9465774.1"/>
    </source>
</evidence>
<evidence type="ECO:0008006" key="2">
    <source>
        <dbReference type="Google" id="ProtNLM"/>
    </source>
</evidence>
<dbReference type="InterPro" id="IPR019410">
    <property type="entry name" value="Methyltransf_16"/>
</dbReference>
<reference evidence="1" key="1">
    <citation type="submission" date="2020-02" db="EMBL/GenBank/DDBJ databases">
        <authorList>
            <person name="Meier V. D."/>
        </authorList>
    </citation>
    <scope>NUCLEOTIDE SEQUENCE</scope>
    <source>
        <strain evidence="1">AVDCRST_MAG65</strain>
    </source>
</reference>
<dbReference type="InterPro" id="IPR029063">
    <property type="entry name" value="SAM-dependent_MTases_sf"/>
</dbReference>
<dbReference type="PANTHER" id="PTHR14614">
    <property type="entry name" value="HEPATOCELLULAR CARCINOMA-ASSOCIATED ANTIGEN"/>
    <property type="match status" value="1"/>
</dbReference>
<dbReference type="PANTHER" id="PTHR14614:SF132">
    <property type="entry name" value="PROTEIN-LYSINE METHYLTRANSFERASE C42C1.13"/>
    <property type="match status" value="1"/>
</dbReference>
<dbReference type="Pfam" id="PF10294">
    <property type="entry name" value="Methyltransf_16"/>
    <property type="match status" value="1"/>
</dbReference>
<dbReference type="EMBL" id="CADCVL010000046">
    <property type="protein sequence ID" value="CAA9465774.1"/>
    <property type="molecule type" value="Genomic_DNA"/>
</dbReference>
<protein>
    <recommendedName>
        <fullName evidence="2">SAM-dependent methyltransferase</fullName>
    </recommendedName>
</protein>
<organism evidence="1">
    <name type="scientific">uncultured Solirubrobacteraceae bacterium</name>
    <dbReference type="NCBI Taxonomy" id="1162706"/>
    <lineage>
        <taxon>Bacteria</taxon>
        <taxon>Bacillati</taxon>
        <taxon>Actinomycetota</taxon>
        <taxon>Thermoleophilia</taxon>
        <taxon>Solirubrobacterales</taxon>
        <taxon>Solirubrobacteraceae</taxon>
        <taxon>environmental samples</taxon>
    </lineage>
</organism>
<dbReference type="CDD" id="cd02440">
    <property type="entry name" value="AdoMet_MTases"/>
    <property type="match status" value="1"/>
</dbReference>
<gene>
    <name evidence="1" type="ORF">AVDCRST_MAG65-256</name>
</gene>
<proteinExistence type="predicted"/>